<name>A0ABX9UAR5_9GAMM</name>
<evidence type="ECO:0000313" key="1">
    <source>
        <dbReference type="EMBL" id="RLL50333.1"/>
    </source>
</evidence>
<dbReference type="Proteomes" id="UP000273105">
    <property type="component" value="Unassembled WGS sequence"/>
</dbReference>
<dbReference type="RefSeq" id="WP_121530685.1">
    <property type="nucleotide sequence ID" value="NZ_RCHE01000001.1"/>
</dbReference>
<organism evidence="1 2">
    <name type="scientific">Acinetobacter cumulans</name>
    <dbReference type="NCBI Taxonomy" id="2136182"/>
    <lineage>
        <taxon>Bacteria</taxon>
        <taxon>Pseudomonadati</taxon>
        <taxon>Pseudomonadota</taxon>
        <taxon>Gammaproteobacteria</taxon>
        <taxon>Moraxellales</taxon>
        <taxon>Moraxellaceae</taxon>
        <taxon>Acinetobacter</taxon>
    </lineage>
</organism>
<evidence type="ECO:0000313" key="2">
    <source>
        <dbReference type="Proteomes" id="UP000273105"/>
    </source>
</evidence>
<sequence length="398" mass="43313">MSNKQIPPILGIDNTRHDDALEVRGKAPALHVRDAVNVDFTDAGNIKMRQGISRQTSKPLKNLWQSPLHGDCFASLYGDWVKFDPYSWEHEVILPDAAEGKLKHIVVNNKVVMCSANGIFTYDGRKAQPLAISTPAAPMVSQSADGSLHEGNYSFAVSWLRAGAESALSEISTVCLSQNSAAVFTFPLCFDDEVSHVRLYMTELNGSELRQAGEYPIDMLSLDLASMPDLGRAVSTQYLSPMKQGDYLNVWRGRILTATANLIYFSEPLAFHLMDERYSFIQMPQKITFIEPVDSGIWVGQFDHVAFLRGSDLKQLVLESKAAANPLAGSSFSADSALAGAELSQGGSHCAVWLSEKGYAIGTPSGQIVETQVKHLSNITGLNASAVGFDNRIVAIVS</sequence>
<protein>
    <submittedName>
        <fullName evidence="1">Uncharacterized protein</fullName>
    </submittedName>
</protein>
<proteinExistence type="predicted"/>
<comment type="caution">
    <text evidence="1">The sequence shown here is derived from an EMBL/GenBank/DDBJ whole genome shotgun (WGS) entry which is preliminary data.</text>
</comment>
<dbReference type="EMBL" id="RCHE01000001">
    <property type="protein sequence ID" value="RLL50333.1"/>
    <property type="molecule type" value="Genomic_DNA"/>
</dbReference>
<accession>A0ABX9UAR5</accession>
<gene>
    <name evidence="1" type="ORF">D9K79_00860</name>
</gene>
<keyword evidence="2" id="KW-1185">Reference proteome</keyword>
<reference evidence="1 2" key="1">
    <citation type="submission" date="2018-09" db="EMBL/GenBank/DDBJ databases">
        <title>The draft genome of Acinetobacter sp. strains.</title>
        <authorList>
            <person name="Qin J."/>
            <person name="Feng Y."/>
            <person name="Zong Z."/>
        </authorList>
    </citation>
    <scope>NUCLEOTIDE SEQUENCE [LARGE SCALE GENOMIC DNA]</scope>
    <source>
        <strain evidence="1 2">WCHAc060001</strain>
    </source>
</reference>